<feature type="compositionally biased region" description="Polar residues" evidence="1">
    <location>
        <begin position="354"/>
        <end position="363"/>
    </location>
</feature>
<feature type="transmembrane region" description="Helical" evidence="2">
    <location>
        <begin position="162"/>
        <end position="181"/>
    </location>
</feature>
<reference evidence="4" key="1">
    <citation type="submission" date="2023-03" db="EMBL/GenBank/DDBJ databases">
        <title>Massive genome expansion in bonnet fungi (Mycena s.s.) driven by repeated elements and novel gene families across ecological guilds.</title>
        <authorList>
            <consortium name="Lawrence Berkeley National Laboratory"/>
            <person name="Harder C.B."/>
            <person name="Miyauchi S."/>
            <person name="Viragh M."/>
            <person name="Kuo A."/>
            <person name="Thoen E."/>
            <person name="Andreopoulos B."/>
            <person name="Lu D."/>
            <person name="Skrede I."/>
            <person name="Drula E."/>
            <person name="Henrissat B."/>
            <person name="Morin E."/>
            <person name="Kohler A."/>
            <person name="Barry K."/>
            <person name="LaButti K."/>
            <person name="Morin E."/>
            <person name="Salamov A."/>
            <person name="Lipzen A."/>
            <person name="Mereny Z."/>
            <person name="Hegedus B."/>
            <person name="Baldrian P."/>
            <person name="Stursova M."/>
            <person name="Weitz H."/>
            <person name="Taylor A."/>
            <person name="Grigoriev I.V."/>
            <person name="Nagy L.G."/>
            <person name="Martin F."/>
            <person name="Kauserud H."/>
        </authorList>
    </citation>
    <scope>NUCLEOTIDE SEQUENCE</scope>
    <source>
        <strain evidence="4">CBHHK067</strain>
    </source>
</reference>
<keyword evidence="5" id="KW-1185">Reference proteome</keyword>
<feature type="region of interest" description="Disordered" evidence="1">
    <location>
        <begin position="346"/>
        <end position="374"/>
    </location>
</feature>
<protein>
    <recommendedName>
        <fullName evidence="3">DUF6533 domain-containing protein</fullName>
    </recommendedName>
</protein>
<dbReference type="Pfam" id="PF20151">
    <property type="entry name" value="DUF6533"/>
    <property type="match status" value="1"/>
</dbReference>
<comment type="caution">
    <text evidence="4">The sequence shown here is derived from an EMBL/GenBank/DDBJ whole genome shotgun (WGS) entry which is preliminary data.</text>
</comment>
<feature type="transmembrane region" description="Helical" evidence="2">
    <location>
        <begin position="210"/>
        <end position="230"/>
    </location>
</feature>
<organism evidence="4 5">
    <name type="scientific">Mycena rosella</name>
    <name type="common">Pink bonnet</name>
    <name type="synonym">Agaricus rosellus</name>
    <dbReference type="NCBI Taxonomy" id="1033263"/>
    <lineage>
        <taxon>Eukaryota</taxon>
        <taxon>Fungi</taxon>
        <taxon>Dikarya</taxon>
        <taxon>Basidiomycota</taxon>
        <taxon>Agaricomycotina</taxon>
        <taxon>Agaricomycetes</taxon>
        <taxon>Agaricomycetidae</taxon>
        <taxon>Agaricales</taxon>
        <taxon>Marasmiineae</taxon>
        <taxon>Mycenaceae</taxon>
        <taxon>Mycena</taxon>
    </lineage>
</organism>
<accession>A0AAD7GP17</accession>
<dbReference type="Proteomes" id="UP001221757">
    <property type="component" value="Unassembled WGS sequence"/>
</dbReference>
<evidence type="ECO:0000313" key="4">
    <source>
        <dbReference type="EMBL" id="KAJ7696797.1"/>
    </source>
</evidence>
<name>A0AAD7GP17_MYCRO</name>
<gene>
    <name evidence="4" type="ORF">B0H17DRAFT_1197899</name>
</gene>
<evidence type="ECO:0000259" key="3">
    <source>
        <dbReference type="Pfam" id="PF20151"/>
    </source>
</evidence>
<keyword evidence="2" id="KW-0812">Transmembrane</keyword>
<evidence type="ECO:0000313" key="5">
    <source>
        <dbReference type="Proteomes" id="UP001221757"/>
    </source>
</evidence>
<dbReference type="AlphaFoldDB" id="A0AAD7GP17"/>
<keyword evidence="2" id="KW-0472">Membrane</keyword>
<proteinExistence type="predicted"/>
<keyword evidence="2" id="KW-1133">Transmembrane helix</keyword>
<feature type="transmembrane region" description="Helical" evidence="2">
    <location>
        <begin position="251"/>
        <end position="269"/>
    </location>
</feature>
<dbReference type="InterPro" id="IPR045340">
    <property type="entry name" value="DUF6533"/>
</dbReference>
<dbReference type="EMBL" id="JARKIE010000033">
    <property type="protein sequence ID" value="KAJ7696797.1"/>
    <property type="molecule type" value="Genomic_DNA"/>
</dbReference>
<evidence type="ECO:0000256" key="2">
    <source>
        <dbReference type="SAM" id="Phobius"/>
    </source>
</evidence>
<sequence>MDLRPLTSQEIASFQGAENARVIIIALFSLTVYEWMITFDDELKYFWTGPWELSRILFLVNRYFPPAISALALVCKYQSFDAFRVLMQAYVPGFSLPNPGAQVIVNSIRSLGLTADHLNNRFASCKRGIQTVFVTSVLALCLVQAMLVIRVWYLFTHSRATRIAMIVAFAITNIVSLYFAIADGIELDITPNLRGVLGCRANRPPKFWRLFLPSLVLHTVLYCLTAFRALKNRRIFKKAPILKRLVRDGGFFYFVVFVSVLFTTIGAFLPQYPALNFPAEFSTLIVATTSIAASRVMLSIHSLAARLGSDSAFLLNNIELSRVPWRRGATEGEIIVDRIGRDHAADEEDELDSPSRSVASLKTSRVGRWDDETW</sequence>
<feature type="domain" description="DUF6533" evidence="3">
    <location>
        <begin position="23"/>
        <end position="66"/>
    </location>
</feature>
<evidence type="ECO:0000256" key="1">
    <source>
        <dbReference type="SAM" id="MobiDB-lite"/>
    </source>
</evidence>
<feature type="transmembrane region" description="Helical" evidence="2">
    <location>
        <begin position="132"/>
        <end position="155"/>
    </location>
</feature>